<gene>
    <name evidence="2" type="ORF">TPAB3V08_LOCUS11086</name>
</gene>
<proteinExistence type="predicted"/>
<protein>
    <submittedName>
        <fullName evidence="2">Uncharacterized protein</fullName>
    </submittedName>
</protein>
<accession>A0ABN7PAQ5</accession>
<organism evidence="2 3">
    <name type="scientific">Timema podura</name>
    <name type="common">Walking stick</name>
    <dbReference type="NCBI Taxonomy" id="61482"/>
    <lineage>
        <taxon>Eukaryota</taxon>
        <taxon>Metazoa</taxon>
        <taxon>Ecdysozoa</taxon>
        <taxon>Arthropoda</taxon>
        <taxon>Hexapoda</taxon>
        <taxon>Insecta</taxon>
        <taxon>Pterygota</taxon>
        <taxon>Neoptera</taxon>
        <taxon>Polyneoptera</taxon>
        <taxon>Phasmatodea</taxon>
        <taxon>Timematodea</taxon>
        <taxon>Timematoidea</taxon>
        <taxon>Timematidae</taxon>
        <taxon>Timema</taxon>
    </lineage>
</organism>
<evidence type="ECO:0000313" key="3">
    <source>
        <dbReference type="Proteomes" id="UP001153148"/>
    </source>
</evidence>
<dbReference type="Proteomes" id="UP001153148">
    <property type="component" value="Unassembled WGS sequence"/>
</dbReference>
<sequence>MNFIHYLLDYLVPPYLYDFYYHTLFCLRNFICNTCFTIKKSRSEIKLHKTNKKGKVHLGKIEKNLTVTEDILI</sequence>
<evidence type="ECO:0000313" key="2">
    <source>
        <dbReference type="EMBL" id="CAG2064139.1"/>
    </source>
</evidence>
<feature type="transmembrane region" description="Helical" evidence="1">
    <location>
        <begin position="20"/>
        <end position="38"/>
    </location>
</feature>
<evidence type="ECO:0000256" key="1">
    <source>
        <dbReference type="SAM" id="Phobius"/>
    </source>
</evidence>
<keyword evidence="3" id="KW-1185">Reference proteome</keyword>
<keyword evidence="1" id="KW-1133">Transmembrane helix</keyword>
<reference evidence="2" key="1">
    <citation type="submission" date="2021-03" db="EMBL/GenBank/DDBJ databases">
        <authorList>
            <person name="Tran Van P."/>
        </authorList>
    </citation>
    <scope>NUCLEOTIDE SEQUENCE</scope>
</reference>
<name>A0ABN7PAQ5_TIMPD</name>
<keyword evidence="1" id="KW-0472">Membrane</keyword>
<keyword evidence="1" id="KW-0812">Transmembrane</keyword>
<dbReference type="EMBL" id="CAJPIN010031867">
    <property type="protein sequence ID" value="CAG2064139.1"/>
    <property type="molecule type" value="Genomic_DNA"/>
</dbReference>
<comment type="caution">
    <text evidence="2">The sequence shown here is derived from an EMBL/GenBank/DDBJ whole genome shotgun (WGS) entry which is preliminary data.</text>
</comment>